<evidence type="ECO:0000256" key="5">
    <source>
        <dbReference type="ARBA" id="ARBA00022692"/>
    </source>
</evidence>
<evidence type="ECO:0000256" key="2">
    <source>
        <dbReference type="ARBA" id="ARBA00007935"/>
    </source>
</evidence>
<comment type="subcellular location">
    <subcellularLocation>
        <location evidence="1">Cell membrane</location>
        <topology evidence="1">Multi-pass membrane protein</topology>
    </subcellularLocation>
</comment>
<dbReference type="EMBL" id="JFDP01000043">
    <property type="protein sequence ID" value="KEZ23403.1"/>
    <property type="molecule type" value="Genomic_DNA"/>
</dbReference>
<feature type="transmembrane region" description="Helical" evidence="8">
    <location>
        <begin position="288"/>
        <end position="308"/>
    </location>
</feature>
<feature type="transmembrane region" description="Helical" evidence="8">
    <location>
        <begin position="101"/>
        <end position="119"/>
    </location>
</feature>
<evidence type="ECO:0000256" key="3">
    <source>
        <dbReference type="ARBA" id="ARBA00022448"/>
    </source>
</evidence>
<sequence length="338" mass="37748">MIKIKMNSYNKSKTIRNYFYTTKQYLYVLFSFLIILAIGLFIFNCLFYNQQWIWEIVRNNMNHLIINYLYFPISLLLLAPSLLLSGISLQGSTKNQLAGPTTLGIFPLCVLGLLLAQIMTTTFSYLYIGFGLGLVFSILVLLIHFIIINKYPNKPSVSLVFGFVLATVITSINVLIATNFKQVNISFLQLLGNSSIKVSTNRFILGIVTLSVGLLILVINGSKIKLINQNYDLATGLGARVNLIYWSNAVASSLIGISCCVLVGSVALVAIVMPHFGRLLFKRFNYQTQIWASILATIIFLQFAHSMVSALVKINLIYVTAFIAAIPMIILVKKQMKT</sequence>
<evidence type="ECO:0000256" key="4">
    <source>
        <dbReference type="ARBA" id="ARBA00022475"/>
    </source>
</evidence>
<dbReference type="AlphaFoldDB" id="A0A084EZL1"/>
<evidence type="ECO:0000256" key="6">
    <source>
        <dbReference type="ARBA" id="ARBA00022989"/>
    </source>
</evidence>
<evidence type="ECO:0000313" key="10">
    <source>
        <dbReference type="Proteomes" id="UP000028537"/>
    </source>
</evidence>
<evidence type="ECO:0000313" key="9">
    <source>
        <dbReference type="EMBL" id="KEZ23403.1"/>
    </source>
</evidence>
<dbReference type="GO" id="GO:0033214">
    <property type="term" value="P:siderophore-iron import into cell"/>
    <property type="evidence" value="ECO:0007669"/>
    <property type="project" value="TreeGrafter"/>
</dbReference>
<feature type="transmembrane region" description="Helical" evidence="8">
    <location>
        <begin position="314"/>
        <end position="332"/>
    </location>
</feature>
<dbReference type="InterPro" id="IPR037294">
    <property type="entry name" value="ABC_BtuC-like"/>
</dbReference>
<dbReference type="SUPFAM" id="SSF81345">
    <property type="entry name" value="ABC transporter involved in vitamin B12 uptake, BtuC"/>
    <property type="match status" value="1"/>
</dbReference>
<feature type="transmembrane region" description="Helical" evidence="8">
    <location>
        <begin position="125"/>
        <end position="147"/>
    </location>
</feature>
<dbReference type="Gene3D" id="1.10.3470.10">
    <property type="entry name" value="ABC transporter involved in vitamin B12 uptake, BtuC"/>
    <property type="match status" value="1"/>
</dbReference>
<comment type="similarity">
    <text evidence="2">Belongs to the binding-protein-dependent transport system permease family. FecCD subfamily.</text>
</comment>
<reference evidence="9 10" key="1">
    <citation type="submission" date="2014-02" db="EMBL/GenBank/DDBJ databases">
        <title>Genome sequence of Ureaplasma diversum strain 246.</title>
        <authorList>
            <person name="Sirand-Pugnet P."/>
            <person name="Breton M."/>
            <person name="Dordet-Frisoni E."/>
            <person name="Baranowski E."/>
            <person name="Barre A."/>
            <person name="Couture C."/>
            <person name="Dupuy V."/>
            <person name="Gaurivaud P."/>
            <person name="Jacob D."/>
            <person name="Lemaitre C."/>
            <person name="Manso-Silvan L."/>
            <person name="Nikolski M."/>
            <person name="Nouvel L.-X."/>
            <person name="Poumarat F."/>
            <person name="Tardy F."/>
            <person name="Thebault P."/>
            <person name="Theil S."/>
            <person name="Citti C."/>
            <person name="Thiaucourt F."/>
            <person name="Blanchard A."/>
        </authorList>
    </citation>
    <scope>NUCLEOTIDE SEQUENCE [LARGE SCALE GENOMIC DNA]</scope>
    <source>
        <strain evidence="9 10">NCTC 246</strain>
    </source>
</reference>
<dbReference type="Pfam" id="PF01032">
    <property type="entry name" value="FecCD"/>
    <property type="match status" value="1"/>
</dbReference>
<dbReference type="PANTHER" id="PTHR30472">
    <property type="entry name" value="FERRIC ENTEROBACTIN TRANSPORT SYSTEM PERMEASE PROTEIN"/>
    <property type="match status" value="1"/>
</dbReference>
<keyword evidence="6 8" id="KW-1133">Transmembrane helix</keyword>
<dbReference type="eggNOG" id="COG0609">
    <property type="taxonomic scope" value="Bacteria"/>
</dbReference>
<accession>A0A084EZL1</accession>
<comment type="caution">
    <text evidence="9">The sequence shown here is derived from an EMBL/GenBank/DDBJ whole genome shotgun (WGS) entry which is preliminary data.</text>
</comment>
<dbReference type="OrthoDB" id="404047at2"/>
<evidence type="ECO:0000256" key="7">
    <source>
        <dbReference type="ARBA" id="ARBA00023136"/>
    </source>
</evidence>
<feature type="transmembrane region" description="Helical" evidence="8">
    <location>
        <begin position="254"/>
        <end position="276"/>
    </location>
</feature>
<keyword evidence="4" id="KW-1003">Cell membrane</keyword>
<evidence type="ECO:0000256" key="8">
    <source>
        <dbReference type="SAM" id="Phobius"/>
    </source>
</evidence>
<feature type="transmembrane region" description="Helical" evidence="8">
    <location>
        <begin position="159"/>
        <end position="180"/>
    </location>
</feature>
<dbReference type="GO" id="GO:0005886">
    <property type="term" value="C:plasma membrane"/>
    <property type="evidence" value="ECO:0007669"/>
    <property type="project" value="UniProtKB-SubCell"/>
</dbReference>
<dbReference type="Proteomes" id="UP000028537">
    <property type="component" value="Unassembled WGS sequence"/>
</dbReference>
<dbReference type="PANTHER" id="PTHR30472:SF25">
    <property type="entry name" value="ABC TRANSPORTER PERMEASE PROTEIN MJ0876-RELATED"/>
    <property type="match status" value="1"/>
</dbReference>
<keyword evidence="3" id="KW-0813">Transport</keyword>
<feature type="transmembrane region" description="Helical" evidence="8">
    <location>
        <begin position="200"/>
        <end position="219"/>
    </location>
</feature>
<evidence type="ECO:0000256" key="1">
    <source>
        <dbReference type="ARBA" id="ARBA00004651"/>
    </source>
</evidence>
<keyword evidence="7 8" id="KW-0472">Membrane</keyword>
<keyword evidence="5 8" id="KW-0812">Transmembrane</keyword>
<name>A0A084EZL1_9BACT</name>
<dbReference type="InterPro" id="IPR000522">
    <property type="entry name" value="ABC_transptr_permease_BtuC"/>
</dbReference>
<gene>
    <name evidence="9" type="ORF">UDIV_3030</name>
</gene>
<dbReference type="GO" id="GO:0022857">
    <property type="term" value="F:transmembrane transporter activity"/>
    <property type="evidence" value="ECO:0007669"/>
    <property type="project" value="InterPro"/>
</dbReference>
<proteinExistence type="inferred from homology"/>
<feature type="transmembrane region" description="Helical" evidence="8">
    <location>
        <begin position="25"/>
        <end position="49"/>
    </location>
</feature>
<keyword evidence="10" id="KW-1185">Reference proteome</keyword>
<organism evidence="9 10">
    <name type="scientific">Ureaplasma diversum NCTC 246</name>
    <dbReference type="NCBI Taxonomy" id="1188241"/>
    <lineage>
        <taxon>Bacteria</taxon>
        <taxon>Bacillati</taxon>
        <taxon>Mycoplasmatota</taxon>
        <taxon>Mycoplasmoidales</taxon>
        <taxon>Mycoplasmoidaceae</taxon>
        <taxon>Ureaplasma</taxon>
    </lineage>
</organism>
<protein>
    <submittedName>
        <fullName evidence="9">Ferrichrome ABC transporter</fullName>
    </submittedName>
</protein>
<feature type="transmembrane region" description="Helical" evidence="8">
    <location>
        <begin position="69"/>
        <end position="89"/>
    </location>
</feature>